<proteinExistence type="inferred from homology"/>
<dbReference type="PANTHER" id="PTHR42953:SF3">
    <property type="entry name" value="HIGH-AFFINITY ZINC UPTAKE SYSTEM PROTEIN ZNUA"/>
    <property type="match status" value="1"/>
</dbReference>
<dbReference type="SUPFAM" id="SSF53807">
    <property type="entry name" value="Helical backbone' metal receptor"/>
    <property type="match status" value="1"/>
</dbReference>
<sequence>MNNKLKVVTLVVFFALLTWGVFLLAGYNQQAPNNDGDFTVAVSIFPLQDIVKNIAGESSQVVQVLPTGVSPHTYEPTIQDKSMLENADIVFYIGGGLDNWMIEGASEEARLVDLSKYVNIEEDHDQEDDDANHEHEEDPHYWLSMSIMEELSKIIADELGVANPQNIEVYEQNSVSYIEELKASREDLAAQLESLVNKKIITFHGGFDYFADDFGLEVAATIEEFPGKEPSPAYLSEVASVIEQNNLNAIFKEPQLSDSIITPLAQDYGIEVYTLDPLGGVEDRLTYIELMEYNVRTIITANTTQ</sequence>
<dbReference type="InterPro" id="IPR006129">
    <property type="entry name" value="AdhesinB"/>
</dbReference>
<comment type="caution">
    <text evidence="6">The sequence shown here is derived from an EMBL/GenBank/DDBJ whole genome shotgun (WGS) entry which is preliminary data.</text>
</comment>
<name>A0A955RIW9_9BACT</name>
<keyword evidence="5" id="KW-0812">Transmembrane</keyword>
<evidence type="ECO:0000313" key="6">
    <source>
        <dbReference type="EMBL" id="MCA9383173.1"/>
    </source>
</evidence>
<keyword evidence="5" id="KW-1133">Transmembrane helix</keyword>
<organism evidence="6 7">
    <name type="scientific">Candidatus Dojkabacteria bacterium</name>
    <dbReference type="NCBI Taxonomy" id="2099670"/>
    <lineage>
        <taxon>Bacteria</taxon>
        <taxon>Candidatus Dojkabacteria</taxon>
    </lineage>
</organism>
<dbReference type="Gene3D" id="3.40.50.1980">
    <property type="entry name" value="Nitrogenase molybdenum iron protein domain"/>
    <property type="match status" value="2"/>
</dbReference>
<dbReference type="PRINTS" id="PR00691">
    <property type="entry name" value="ADHESINB"/>
</dbReference>
<keyword evidence="5" id="KW-0472">Membrane</keyword>
<dbReference type="Pfam" id="PF01297">
    <property type="entry name" value="ZnuA"/>
    <property type="match status" value="1"/>
</dbReference>
<dbReference type="PANTHER" id="PTHR42953">
    <property type="entry name" value="HIGH-AFFINITY ZINC UPTAKE SYSTEM PROTEIN ZNUA-RELATED"/>
    <property type="match status" value="1"/>
</dbReference>
<feature type="transmembrane region" description="Helical" evidence="5">
    <location>
        <begin position="7"/>
        <end position="27"/>
    </location>
</feature>
<dbReference type="GO" id="GO:0007155">
    <property type="term" value="P:cell adhesion"/>
    <property type="evidence" value="ECO:0007669"/>
    <property type="project" value="InterPro"/>
</dbReference>
<protein>
    <submittedName>
        <fullName evidence="6">Zinc ABC transporter substrate-binding protein</fullName>
    </submittedName>
</protein>
<evidence type="ECO:0000256" key="5">
    <source>
        <dbReference type="SAM" id="Phobius"/>
    </source>
</evidence>
<gene>
    <name evidence="6" type="ORF">KC909_02300</name>
</gene>
<dbReference type="EMBL" id="JAGQLK010000034">
    <property type="protein sequence ID" value="MCA9383173.1"/>
    <property type="molecule type" value="Genomic_DNA"/>
</dbReference>
<keyword evidence="3" id="KW-0732">Signal</keyword>
<dbReference type="AlphaFoldDB" id="A0A955RIW9"/>
<dbReference type="Proteomes" id="UP000783287">
    <property type="component" value="Unassembled WGS sequence"/>
</dbReference>
<dbReference type="PRINTS" id="PR00690">
    <property type="entry name" value="ADHESNFAMILY"/>
</dbReference>
<comment type="similarity">
    <text evidence="1 4">Belongs to the bacterial solute-binding protein 9 family.</text>
</comment>
<evidence type="ECO:0000313" key="7">
    <source>
        <dbReference type="Proteomes" id="UP000783287"/>
    </source>
</evidence>
<evidence type="ECO:0000256" key="4">
    <source>
        <dbReference type="RuleBase" id="RU003512"/>
    </source>
</evidence>
<evidence type="ECO:0000256" key="1">
    <source>
        <dbReference type="ARBA" id="ARBA00011028"/>
    </source>
</evidence>
<evidence type="ECO:0000256" key="3">
    <source>
        <dbReference type="ARBA" id="ARBA00022729"/>
    </source>
</evidence>
<accession>A0A955RIW9</accession>
<keyword evidence="2 4" id="KW-0813">Transport</keyword>
<reference evidence="6" key="2">
    <citation type="journal article" date="2021" name="Microbiome">
        <title>Successional dynamics and alternative stable states in a saline activated sludge microbial community over 9 years.</title>
        <authorList>
            <person name="Wang Y."/>
            <person name="Ye J."/>
            <person name="Ju F."/>
            <person name="Liu L."/>
            <person name="Boyd J.A."/>
            <person name="Deng Y."/>
            <person name="Parks D.H."/>
            <person name="Jiang X."/>
            <person name="Yin X."/>
            <person name="Woodcroft B.J."/>
            <person name="Tyson G.W."/>
            <person name="Hugenholtz P."/>
            <person name="Polz M.F."/>
            <person name="Zhang T."/>
        </authorList>
    </citation>
    <scope>NUCLEOTIDE SEQUENCE</scope>
    <source>
        <strain evidence="6">HKST-UBA14</strain>
    </source>
</reference>
<reference evidence="6" key="1">
    <citation type="submission" date="2020-04" db="EMBL/GenBank/DDBJ databases">
        <authorList>
            <person name="Zhang T."/>
        </authorList>
    </citation>
    <scope>NUCLEOTIDE SEQUENCE</scope>
    <source>
        <strain evidence="6">HKST-UBA14</strain>
    </source>
</reference>
<dbReference type="GO" id="GO:0030001">
    <property type="term" value="P:metal ion transport"/>
    <property type="evidence" value="ECO:0007669"/>
    <property type="project" value="InterPro"/>
</dbReference>
<dbReference type="InterPro" id="IPR006128">
    <property type="entry name" value="Lipoprotein_PsaA-like"/>
</dbReference>
<evidence type="ECO:0000256" key="2">
    <source>
        <dbReference type="ARBA" id="ARBA00022448"/>
    </source>
</evidence>
<dbReference type="GO" id="GO:0046872">
    <property type="term" value="F:metal ion binding"/>
    <property type="evidence" value="ECO:0007669"/>
    <property type="project" value="InterPro"/>
</dbReference>
<dbReference type="InterPro" id="IPR006127">
    <property type="entry name" value="ZnuA-like"/>
</dbReference>
<dbReference type="InterPro" id="IPR050492">
    <property type="entry name" value="Bact_metal-bind_prot9"/>
</dbReference>